<dbReference type="PANTHER" id="PTHR35573">
    <property type="entry name" value="PROTEIN CBG22129"/>
    <property type="match status" value="1"/>
</dbReference>
<keyword evidence="1" id="KW-0732">Signal</keyword>
<proteinExistence type="predicted"/>
<feature type="chain" id="PRO_5006877378" description="MD-2-related lipid-recognition domain-containing protein" evidence="1">
    <location>
        <begin position="22"/>
        <end position="183"/>
    </location>
</feature>
<sequence length="183" mass="20426">LFLKEMLFSVGLFLFVSLVSSAYECPKPNGTAKQLQYYECSTNKVHALKIVSLKVTDKDENESYPIDLRMPVIGIAMINNTGPTVNSIIADVKVEFYGSLFWKSCTWINIPTFGLLSNIRYCYGCPLLPGMMQLAMTVDFSKYTPILHFVSSGLVYAVEIVVRNGAMPENEIACLRVESLITT</sequence>
<accession>A0A0V1EKV8</accession>
<dbReference type="AlphaFoldDB" id="A0A0V1EKV8"/>
<evidence type="ECO:0008006" key="4">
    <source>
        <dbReference type="Google" id="ProtNLM"/>
    </source>
</evidence>
<comment type="caution">
    <text evidence="2">The sequence shown here is derived from an EMBL/GenBank/DDBJ whole genome shotgun (WGS) entry which is preliminary data.</text>
</comment>
<protein>
    <recommendedName>
        <fullName evidence="4">MD-2-related lipid-recognition domain-containing protein</fullName>
    </recommendedName>
</protein>
<dbReference type="Proteomes" id="UP000054632">
    <property type="component" value="Unassembled WGS sequence"/>
</dbReference>
<organism evidence="2 3">
    <name type="scientific">Trichinella pseudospiralis</name>
    <name type="common">Parasitic roundworm</name>
    <dbReference type="NCBI Taxonomy" id="6337"/>
    <lineage>
        <taxon>Eukaryota</taxon>
        <taxon>Metazoa</taxon>
        <taxon>Ecdysozoa</taxon>
        <taxon>Nematoda</taxon>
        <taxon>Enoplea</taxon>
        <taxon>Dorylaimia</taxon>
        <taxon>Trichinellida</taxon>
        <taxon>Trichinellidae</taxon>
        <taxon>Trichinella</taxon>
    </lineage>
</organism>
<dbReference type="EMBL" id="JYDR01000025">
    <property type="protein sequence ID" value="KRY74416.1"/>
    <property type="molecule type" value="Genomic_DNA"/>
</dbReference>
<name>A0A0V1EKV8_TRIPS</name>
<reference evidence="2 3" key="1">
    <citation type="submission" date="2015-01" db="EMBL/GenBank/DDBJ databases">
        <title>Evolution of Trichinella species and genotypes.</title>
        <authorList>
            <person name="Korhonen P.K."/>
            <person name="Edoardo P."/>
            <person name="Giuseppe L.R."/>
            <person name="Gasser R.B."/>
        </authorList>
    </citation>
    <scope>NUCLEOTIDE SEQUENCE [LARGE SCALE GENOMIC DNA]</scope>
    <source>
        <strain evidence="2">ISS13</strain>
    </source>
</reference>
<evidence type="ECO:0000256" key="1">
    <source>
        <dbReference type="SAM" id="SignalP"/>
    </source>
</evidence>
<evidence type="ECO:0000313" key="3">
    <source>
        <dbReference type="Proteomes" id="UP000054632"/>
    </source>
</evidence>
<feature type="signal peptide" evidence="1">
    <location>
        <begin position="1"/>
        <end position="21"/>
    </location>
</feature>
<feature type="non-terminal residue" evidence="2">
    <location>
        <position position="1"/>
    </location>
</feature>
<gene>
    <name evidence="2" type="ORF">T4A_315</name>
</gene>
<evidence type="ECO:0000313" key="2">
    <source>
        <dbReference type="EMBL" id="KRY74416.1"/>
    </source>
</evidence>